<feature type="compositionally biased region" description="Basic and acidic residues" evidence="1">
    <location>
        <begin position="59"/>
        <end position="73"/>
    </location>
</feature>
<proteinExistence type="predicted"/>
<accession>C4YA06</accession>
<evidence type="ECO:0000313" key="2">
    <source>
        <dbReference type="EMBL" id="EEQ40814.1"/>
    </source>
</evidence>
<feature type="region of interest" description="Disordered" evidence="1">
    <location>
        <begin position="1"/>
        <end position="128"/>
    </location>
</feature>
<name>C4YA06_CLAL4</name>
<dbReference type="KEGG" id="clu:CLUG_04944"/>
<feature type="region of interest" description="Disordered" evidence="1">
    <location>
        <begin position="141"/>
        <end position="160"/>
    </location>
</feature>
<dbReference type="AlphaFoldDB" id="C4YA06"/>
<dbReference type="EMBL" id="CH408081">
    <property type="protein sequence ID" value="EEQ40814.1"/>
    <property type="molecule type" value="Genomic_DNA"/>
</dbReference>
<reference evidence="2 3" key="1">
    <citation type="journal article" date="2009" name="Nature">
        <title>Evolution of pathogenicity and sexual reproduction in eight Candida genomes.</title>
        <authorList>
            <person name="Butler G."/>
            <person name="Rasmussen M.D."/>
            <person name="Lin M.F."/>
            <person name="Santos M.A."/>
            <person name="Sakthikumar S."/>
            <person name="Munro C.A."/>
            <person name="Rheinbay E."/>
            <person name="Grabherr M."/>
            <person name="Forche A."/>
            <person name="Reedy J.L."/>
            <person name="Agrafioti I."/>
            <person name="Arnaud M.B."/>
            <person name="Bates S."/>
            <person name="Brown A.J."/>
            <person name="Brunke S."/>
            <person name="Costanzo M.C."/>
            <person name="Fitzpatrick D.A."/>
            <person name="de Groot P.W."/>
            <person name="Harris D."/>
            <person name="Hoyer L.L."/>
            <person name="Hube B."/>
            <person name="Klis F.M."/>
            <person name="Kodira C."/>
            <person name="Lennard N."/>
            <person name="Logue M.E."/>
            <person name="Martin R."/>
            <person name="Neiman A.M."/>
            <person name="Nikolaou E."/>
            <person name="Quail M.A."/>
            <person name="Quinn J."/>
            <person name="Santos M.C."/>
            <person name="Schmitzberger F.F."/>
            <person name="Sherlock G."/>
            <person name="Shah P."/>
            <person name="Silverstein K.A."/>
            <person name="Skrzypek M.S."/>
            <person name="Soll D."/>
            <person name="Staggs R."/>
            <person name="Stansfield I."/>
            <person name="Stumpf M.P."/>
            <person name="Sudbery P.E."/>
            <person name="Srikantha T."/>
            <person name="Zeng Q."/>
            <person name="Berman J."/>
            <person name="Berriman M."/>
            <person name="Heitman J."/>
            <person name="Gow N.A."/>
            <person name="Lorenz M.C."/>
            <person name="Birren B.W."/>
            <person name="Kellis M."/>
            <person name="Cuomo C.A."/>
        </authorList>
    </citation>
    <scope>NUCLEOTIDE SEQUENCE [LARGE SCALE GENOMIC DNA]</scope>
    <source>
        <strain evidence="2 3">ATCC 42720</strain>
    </source>
</reference>
<feature type="compositionally biased region" description="Basic and acidic residues" evidence="1">
    <location>
        <begin position="115"/>
        <end position="128"/>
    </location>
</feature>
<gene>
    <name evidence="2" type="ORF">CLUG_04944</name>
</gene>
<evidence type="ECO:0000256" key="1">
    <source>
        <dbReference type="SAM" id="MobiDB-lite"/>
    </source>
</evidence>
<feature type="compositionally biased region" description="Low complexity" evidence="1">
    <location>
        <begin position="105"/>
        <end position="114"/>
    </location>
</feature>
<organism evidence="2 3">
    <name type="scientific">Clavispora lusitaniae (strain ATCC 42720)</name>
    <name type="common">Yeast</name>
    <name type="synonym">Candida lusitaniae</name>
    <dbReference type="NCBI Taxonomy" id="306902"/>
    <lineage>
        <taxon>Eukaryota</taxon>
        <taxon>Fungi</taxon>
        <taxon>Dikarya</taxon>
        <taxon>Ascomycota</taxon>
        <taxon>Saccharomycotina</taxon>
        <taxon>Pichiomycetes</taxon>
        <taxon>Metschnikowiaceae</taxon>
        <taxon>Clavispora</taxon>
    </lineage>
</organism>
<dbReference type="VEuPathDB" id="FungiDB:CLUG_04944"/>
<feature type="compositionally biased region" description="Basic and acidic residues" evidence="1">
    <location>
        <begin position="84"/>
        <end position="104"/>
    </location>
</feature>
<dbReference type="InParanoid" id="C4YA06"/>
<dbReference type="HOGENOM" id="CLU_1151689_0_0_1"/>
<dbReference type="Proteomes" id="UP000007703">
    <property type="component" value="Unassembled WGS sequence"/>
</dbReference>
<feature type="compositionally biased region" description="Basic residues" evidence="1">
    <location>
        <begin position="74"/>
        <end position="83"/>
    </location>
</feature>
<evidence type="ECO:0000313" key="3">
    <source>
        <dbReference type="Proteomes" id="UP000007703"/>
    </source>
</evidence>
<protein>
    <submittedName>
        <fullName evidence="2">Uncharacterized protein</fullName>
    </submittedName>
</protein>
<sequence>MEGKRRPSPVESGNVVPETERRKHAGHHDVAKPENGGRPIQVFERAQSRSGPRKQRGGPSREDKPERRIDAGRHGLHGGRAKHKVDVVDEKRRKQKQRRAERAGADSAAAADGKNASDRVVDEPVEPRKAVRRESRVVRIEKRQQRHSGRKCNGETPVHNHRRCAVRSSRPEHPHAVVAAHPVLVGSEIAQFGVEFSLVHVLGHAQGQTVLAGDAKPQAAEEEAQVARKATGVGHVAQQDT</sequence>